<sequence length="68" mass="7579">MSRTADNFPAIYFIILKAGLRFVTSLRSDKTGTSFSLAAFLINNTHIQVKNGEGKHDINNAEYTNCQI</sequence>
<accession>A0A1G2K5G2</accession>
<dbReference type="EMBL" id="MHQB01000030">
    <property type="protein sequence ID" value="OGZ93720.1"/>
    <property type="molecule type" value="Genomic_DNA"/>
</dbReference>
<evidence type="ECO:0000313" key="1">
    <source>
        <dbReference type="EMBL" id="OGZ93720.1"/>
    </source>
</evidence>
<evidence type="ECO:0000313" key="2">
    <source>
        <dbReference type="Proteomes" id="UP000177392"/>
    </source>
</evidence>
<dbReference type="Proteomes" id="UP000177392">
    <property type="component" value="Unassembled WGS sequence"/>
</dbReference>
<organism evidence="1 2">
    <name type="scientific">Candidatus Sungbacteria bacterium GWC2_49_10</name>
    <dbReference type="NCBI Taxonomy" id="1802263"/>
    <lineage>
        <taxon>Bacteria</taxon>
        <taxon>Candidatus Sungiibacteriota</taxon>
    </lineage>
</organism>
<reference evidence="1 2" key="1">
    <citation type="journal article" date="2016" name="Nat. Commun.">
        <title>Thousands of microbial genomes shed light on interconnected biogeochemical processes in an aquifer system.</title>
        <authorList>
            <person name="Anantharaman K."/>
            <person name="Brown C.T."/>
            <person name="Hug L.A."/>
            <person name="Sharon I."/>
            <person name="Castelle C.J."/>
            <person name="Probst A.J."/>
            <person name="Thomas B.C."/>
            <person name="Singh A."/>
            <person name="Wilkins M.J."/>
            <person name="Karaoz U."/>
            <person name="Brodie E.L."/>
            <person name="Williams K.H."/>
            <person name="Hubbard S.S."/>
            <person name="Banfield J.F."/>
        </authorList>
    </citation>
    <scope>NUCLEOTIDE SEQUENCE [LARGE SCALE GENOMIC DNA]</scope>
</reference>
<comment type="caution">
    <text evidence="1">The sequence shown here is derived from an EMBL/GenBank/DDBJ whole genome shotgun (WGS) entry which is preliminary data.</text>
</comment>
<proteinExistence type="predicted"/>
<dbReference type="AlphaFoldDB" id="A0A1G2K5G2"/>
<protein>
    <submittedName>
        <fullName evidence="1">Uncharacterized protein</fullName>
    </submittedName>
</protein>
<gene>
    <name evidence="1" type="ORF">A2131_00650</name>
</gene>
<name>A0A1G2K5G2_9BACT</name>